<comment type="caution">
    <text evidence="1">The sequence shown here is derived from an EMBL/GenBank/DDBJ whole genome shotgun (WGS) entry which is preliminary data.</text>
</comment>
<accession>A0ABQ9Z3P4</accession>
<dbReference type="Proteomes" id="UP001234178">
    <property type="component" value="Unassembled WGS sequence"/>
</dbReference>
<proteinExistence type="predicted"/>
<dbReference type="EMBL" id="JAOYFB010000002">
    <property type="protein sequence ID" value="KAK4007508.1"/>
    <property type="molecule type" value="Genomic_DNA"/>
</dbReference>
<protein>
    <submittedName>
        <fullName evidence="1">Uncharacterized protein</fullName>
    </submittedName>
</protein>
<organism evidence="1 2">
    <name type="scientific">Daphnia magna</name>
    <dbReference type="NCBI Taxonomy" id="35525"/>
    <lineage>
        <taxon>Eukaryota</taxon>
        <taxon>Metazoa</taxon>
        <taxon>Ecdysozoa</taxon>
        <taxon>Arthropoda</taxon>
        <taxon>Crustacea</taxon>
        <taxon>Branchiopoda</taxon>
        <taxon>Diplostraca</taxon>
        <taxon>Cladocera</taxon>
        <taxon>Anomopoda</taxon>
        <taxon>Daphniidae</taxon>
        <taxon>Daphnia</taxon>
    </lineage>
</organism>
<sequence length="116" mass="13187">MGTAHKVQEVAYSLRNLILNAQRKPLPTKIRPKDIKRGEVNSPELFSLFFKCLVSGRNHSRKRKNLSQAKQIRIQALCDDSIFAVTNGLFKPKMHLELAIYLLSLTGKKEVLTVLN</sequence>
<name>A0ABQ9Z3P4_9CRUS</name>
<reference evidence="1 2" key="1">
    <citation type="journal article" date="2023" name="Nucleic Acids Res.">
        <title>The hologenome of Daphnia magna reveals possible DNA methylation and microbiome-mediated evolution of the host genome.</title>
        <authorList>
            <person name="Chaturvedi A."/>
            <person name="Li X."/>
            <person name="Dhandapani V."/>
            <person name="Marshall H."/>
            <person name="Kissane S."/>
            <person name="Cuenca-Cambronero M."/>
            <person name="Asole G."/>
            <person name="Calvet F."/>
            <person name="Ruiz-Romero M."/>
            <person name="Marangio P."/>
            <person name="Guigo R."/>
            <person name="Rago D."/>
            <person name="Mirbahai L."/>
            <person name="Eastwood N."/>
            <person name="Colbourne J.K."/>
            <person name="Zhou J."/>
            <person name="Mallon E."/>
            <person name="Orsini L."/>
        </authorList>
    </citation>
    <scope>NUCLEOTIDE SEQUENCE [LARGE SCALE GENOMIC DNA]</scope>
    <source>
        <strain evidence="1">LRV0_1</strain>
    </source>
</reference>
<gene>
    <name evidence="1" type="ORF">OUZ56_012663</name>
</gene>
<evidence type="ECO:0000313" key="1">
    <source>
        <dbReference type="EMBL" id="KAK4007508.1"/>
    </source>
</evidence>
<evidence type="ECO:0000313" key="2">
    <source>
        <dbReference type="Proteomes" id="UP001234178"/>
    </source>
</evidence>
<keyword evidence="2" id="KW-1185">Reference proteome</keyword>